<comment type="similarity">
    <text evidence="1">Belongs to the carbohydrate kinase PfkB family.</text>
</comment>
<evidence type="ECO:0000313" key="5">
    <source>
        <dbReference type="EMBL" id="MCS0583285.1"/>
    </source>
</evidence>
<evidence type="ECO:0000256" key="2">
    <source>
        <dbReference type="ARBA" id="ARBA00022679"/>
    </source>
</evidence>
<reference evidence="5 6" key="1">
    <citation type="submission" date="2022-08" db="EMBL/GenBank/DDBJ databases">
        <title>Reclassification of Massilia species as members of the genera Telluria, Duganella, Pseudoduganella, Mokoshia gen. nov. and Zemynaea gen. nov. using orthogonal and non-orthogonal genome-based approaches.</title>
        <authorList>
            <person name="Bowman J.P."/>
        </authorList>
    </citation>
    <scope>NUCLEOTIDE SEQUENCE [LARGE SCALE GENOMIC DNA]</scope>
    <source>
        <strain evidence="5 6">JCM 31316</strain>
    </source>
</reference>
<dbReference type="Gene3D" id="3.40.1190.20">
    <property type="match status" value="1"/>
</dbReference>
<dbReference type="InterPro" id="IPR011611">
    <property type="entry name" value="PfkB_dom"/>
</dbReference>
<dbReference type="RefSeq" id="WP_258817872.1">
    <property type="nucleotide sequence ID" value="NZ_JANUGW010000012.1"/>
</dbReference>
<sequence>MVKWNGMAVVFGEVLVEEGPSAPVVGGAPFNVARHLAAFMAPPLLITRIGDDRNGAAVRAELERFVIPDAGLQVDPMEETGRAVAERHGGAPRLALLPRQAYDFIDPQAAAAAVADGGHHDTVYFGTLVQREERSRLALTAVLDATAALRFLDLNLRPGQATEAIVTKSLTMADVLKVNEEELQALFQWYFQIGPNDAALSQDEVHAACRALMDRFSLQALIVTLGHRGSVYFGADGSYVATRDNPVPPFVIDTAGAGDAFSAVFMLGRARGWPLETTLARANEFAGAICAVSGAVPGDMGFYDKWVARWRETAA</sequence>
<evidence type="ECO:0000313" key="6">
    <source>
        <dbReference type="Proteomes" id="UP001204151"/>
    </source>
</evidence>
<name>A0ABT1ZTR7_9BURK</name>
<proteinExistence type="inferred from homology"/>
<evidence type="ECO:0000256" key="3">
    <source>
        <dbReference type="ARBA" id="ARBA00022777"/>
    </source>
</evidence>
<feature type="domain" description="Carbohydrate kinase PfkB" evidence="4">
    <location>
        <begin position="25"/>
        <end position="295"/>
    </location>
</feature>
<keyword evidence="2" id="KW-0808">Transferase</keyword>
<evidence type="ECO:0000256" key="1">
    <source>
        <dbReference type="ARBA" id="ARBA00010688"/>
    </source>
</evidence>
<dbReference type="Proteomes" id="UP001204151">
    <property type="component" value="Unassembled WGS sequence"/>
</dbReference>
<protein>
    <submittedName>
        <fullName evidence="5">PfkB family carbohydrate kinase</fullName>
    </submittedName>
</protein>
<dbReference type="EMBL" id="JANUGW010000012">
    <property type="protein sequence ID" value="MCS0583285.1"/>
    <property type="molecule type" value="Genomic_DNA"/>
</dbReference>
<dbReference type="InterPro" id="IPR029056">
    <property type="entry name" value="Ribokinase-like"/>
</dbReference>
<organism evidence="5 6">
    <name type="scientific">Massilia pinisoli</name>
    <dbReference type="NCBI Taxonomy" id="1772194"/>
    <lineage>
        <taxon>Bacteria</taxon>
        <taxon>Pseudomonadati</taxon>
        <taxon>Pseudomonadota</taxon>
        <taxon>Betaproteobacteria</taxon>
        <taxon>Burkholderiales</taxon>
        <taxon>Oxalobacteraceae</taxon>
        <taxon>Telluria group</taxon>
        <taxon>Massilia</taxon>
    </lineage>
</organism>
<accession>A0ABT1ZTR7</accession>
<comment type="caution">
    <text evidence="5">The sequence shown here is derived from an EMBL/GenBank/DDBJ whole genome shotgun (WGS) entry which is preliminary data.</text>
</comment>
<dbReference type="InterPro" id="IPR050306">
    <property type="entry name" value="PfkB_Carbo_kinase"/>
</dbReference>
<dbReference type="SUPFAM" id="SSF53613">
    <property type="entry name" value="Ribokinase-like"/>
    <property type="match status" value="1"/>
</dbReference>
<evidence type="ECO:0000259" key="4">
    <source>
        <dbReference type="Pfam" id="PF00294"/>
    </source>
</evidence>
<dbReference type="PANTHER" id="PTHR43085:SF57">
    <property type="entry name" value="CARBOHYDRATE KINASE PFKB DOMAIN-CONTAINING PROTEIN"/>
    <property type="match status" value="1"/>
</dbReference>
<dbReference type="PANTHER" id="PTHR43085">
    <property type="entry name" value="HEXOKINASE FAMILY MEMBER"/>
    <property type="match status" value="1"/>
</dbReference>
<keyword evidence="6" id="KW-1185">Reference proteome</keyword>
<dbReference type="GO" id="GO:0016301">
    <property type="term" value="F:kinase activity"/>
    <property type="evidence" value="ECO:0007669"/>
    <property type="project" value="UniProtKB-KW"/>
</dbReference>
<keyword evidence="3 5" id="KW-0418">Kinase</keyword>
<gene>
    <name evidence="5" type="ORF">NX784_16980</name>
</gene>
<dbReference type="Pfam" id="PF00294">
    <property type="entry name" value="PfkB"/>
    <property type="match status" value="1"/>
</dbReference>